<name>A0A917EMN5_9BACI</name>
<dbReference type="Proteomes" id="UP000605259">
    <property type="component" value="Unassembled WGS sequence"/>
</dbReference>
<protein>
    <recommendedName>
        <fullName evidence="1">DinB-like domain-containing protein</fullName>
    </recommendedName>
</protein>
<evidence type="ECO:0000259" key="1">
    <source>
        <dbReference type="Pfam" id="PF12867"/>
    </source>
</evidence>
<gene>
    <name evidence="2" type="primary">ykkA</name>
    <name evidence="2" type="ORF">GCM10007140_10210</name>
</gene>
<comment type="caution">
    <text evidence="2">The sequence shown here is derived from an EMBL/GenBank/DDBJ whole genome shotgun (WGS) entry which is preliminary data.</text>
</comment>
<accession>A0A917EMN5</accession>
<reference evidence="2" key="1">
    <citation type="journal article" date="2014" name="Int. J. Syst. Evol. Microbiol.">
        <title>Complete genome sequence of Corynebacterium casei LMG S-19264T (=DSM 44701T), isolated from a smear-ripened cheese.</title>
        <authorList>
            <consortium name="US DOE Joint Genome Institute (JGI-PGF)"/>
            <person name="Walter F."/>
            <person name="Albersmeier A."/>
            <person name="Kalinowski J."/>
            <person name="Ruckert C."/>
        </authorList>
    </citation>
    <scope>NUCLEOTIDE SEQUENCE</scope>
    <source>
        <strain evidence="2">CGMCC 1.12698</strain>
    </source>
</reference>
<evidence type="ECO:0000313" key="2">
    <source>
        <dbReference type="EMBL" id="GGE61951.1"/>
    </source>
</evidence>
<organism evidence="2 3">
    <name type="scientific">Priestia taiwanensis</name>
    <dbReference type="NCBI Taxonomy" id="1347902"/>
    <lineage>
        <taxon>Bacteria</taxon>
        <taxon>Bacillati</taxon>
        <taxon>Bacillota</taxon>
        <taxon>Bacilli</taxon>
        <taxon>Bacillales</taxon>
        <taxon>Bacillaceae</taxon>
        <taxon>Priestia</taxon>
    </lineage>
</organism>
<dbReference type="InterPro" id="IPR034660">
    <property type="entry name" value="DinB/YfiT-like"/>
</dbReference>
<dbReference type="Gene3D" id="1.20.120.450">
    <property type="entry name" value="dinb family like domain"/>
    <property type="match status" value="1"/>
</dbReference>
<proteinExistence type="predicted"/>
<sequence>MIADMSQEELDYKGPNQTYNSTAQLIRHLTYVDLNWVFRIKNESIPALLEKKYGPLLDENNEIPSIVGISLKQLLSDYDEVFHMFKSVCMQLTDKHLNTIIPYENDASATIRWGIWHIADHNRYHQAHINQLRKWYKEKRKITNGKSIPTLT</sequence>
<feature type="domain" description="DinB-like" evidence="1">
    <location>
        <begin position="3"/>
        <end position="129"/>
    </location>
</feature>
<dbReference type="EMBL" id="BMFK01000001">
    <property type="protein sequence ID" value="GGE61951.1"/>
    <property type="molecule type" value="Genomic_DNA"/>
</dbReference>
<dbReference type="AlphaFoldDB" id="A0A917EMN5"/>
<dbReference type="InterPro" id="IPR024775">
    <property type="entry name" value="DinB-like"/>
</dbReference>
<dbReference type="SUPFAM" id="SSF109854">
    <property type="entry name" value="DinB/YfiT-like putative metalloenzymes"/>
    <property type="match status" value="1"/>
</dbReference>
<evidence type="ECO:0000313" key="3">
    <source>
        <dbReference type="Proteomes" id="UP000605259"/>
    </source>
</evidence>
<reference evidence="2" key="2">
    <citation type="submission" date="2020-09" db="EMBL/GenBank/DDBJ databases">
        <authorList>
            <person name="Sun Q."/>
            <person name="Zhou Y."/>
        </authorList>
    </citation>
    <scope>NUCLEOTIDE SEQUENCE</scope>
    <source>
        <strain evidence="2">CGMCC 1.12698</strain>
    </source>
</reference>
<dbReference type="Pfam" id="PF12867">
    <property type="entry name" value="DinB_2"/>
    <property type="match status" value="1"/>
</dbReference>
<keyword evidence="3" id="KW-1185">Reference proteome</keyword>